<feature type="transmembrane region" description="Helical" evidence="16">
    <location>
        <begin position="100"/>
        <end position="120"/>
    </location>
</feature>
<feature type="region of interest" description="Disordered" evidence="15">
    <location>
        <begin position="413"/>
        <end position="438"/>
    </location>
</feature>
<proteinExistence type="inferred from homology"/>
<comment type="caution">
    <text evidence="14">Lacks conserved residue(s) required for the propagation of feature annotation.</text>
</comment>
<keyword evidence="12" id="KW-0449">Lipoprotein</keyword>
<feature type="domain" description="CFEM" evidence="18">
    <location>
        <begin position="1"/>
        <end position="116"/>
    </location>
</feature>
<keyword evidence="5" id="KW-0964">Secreted</keyword>
<evidence type="ECO:0000256" key="2">
    <source>
        <dbReference type="ARBA" id="ARBA00004589"/>
    </source>
</evidence>
<dbReference type="EMBL" id="JAGPNK010000001">
    <property type="protein sequence ID" value="KAH7329183.1"/>
    <property type="molecule type" value="Genomic_DNA"/>
</dbReference>
<feature type="binding site" description="axial binding residue" evidence="14">
    <location>
        <position position="51"/>
    </location>
    <ligand>
        <name>heme</name>
        <dbReference type="ChEBI" id="CHEBI:30413"/>
    </ligand>
    <ligandPart>
        <name>Fe</name>
        <dbReference type="ChEBI" id="CHEBI:18248"/>
    </ligandPart>
</feature>
<dbReference type="AlphaFoldDB" id="A0A8K0T2V8"/>
<evidence type="ECO:0000256" key="17">
    <source>
        <dbReference type="SAM" id="SignalP"/>
    </source>
</evidence>
<keyword evidence="20" id="KW-1185">Reference proteome</keyword>
<evidence type="ECO:0000256" key="16">
    <source>
        <dbReference type="SAM" id="Phobius"/>
    </source>
</evidence>
<dbReference type="Pfam" id="PF05730">
    <property type="entry name" value="CFEM"/>
    <property type="match status" value="1"/>
</dbReference>
<feature type="transmembrane region" description="Helical" evidence="16">
    <location>
        <begin position="293"/>
        <end position="312"/>
    </location>
</feature>
<feature type="transmembrane region" description="Helical" evidence="16">
    <location>
        <begin position="332"/>
        <end position="350"/>
    </location>
</feature>
<evidence type="ECO:0000256" key="1">
    <source>
        <dbReference type="ARBA" id="ARBA00004141"/>
    </source>
</evidence>
<keyword evidence="8 17" id="KW-0732">Signal</keyword>
<name>A0A8K0T2V8_9HYPO</name>
<feature type="transmembrane region" description="Helical" evidence="16">
    <location>
        <begin position="132"/>
        <end position="156"/>
    </location>
</feature>
<dbReference type="OrthoDB" id="2496787at2759"/>
<evidence type="ECO:0000256" key="4">
    <source>
        <dbReference type="ARBA" id="ARBA00010031"/>
    </source>
</evidence>
<feature type="transmembrane region" description="Helical" evidence="16">
    <location>
        <begin position="176"/>
        <end position="198"/>
    </location>
</feature>
<evidence type="ECO:0000259" key="18">
    <source>
        <dbReference type="PROSITE" id="PS52012"/>
    </source>
</evidence>
<evidence type="ECO:0000256" key="14">
    <source>
        <dbReference type="PROSITE-ProRule" id="PRU01356"/>
    </source>
</evidence>
<keyword evidence="14" id="KW-0349">Heme</keyword>
<evidence type="ECO:0000313" key="19">
    <source>
        <dbReference type="EMBL" id="KAH7329183.1"/>
    </source>
</evidence>
<dbReference type="InterPro" id="IPR052337">
    <property type="entry name" value="SAT4-like"/>
</dbReference>
<evidence type="ECO:0000256" key="5">
    <source>
        <dbReference type="ARBA" id="ARBA00022525"/>
    </source>
</evidence>
<feature type="transmembrane region" description="Helical" evidence="16">
    <location>
        <begin position="210"/>
        <end position="230"/>
    </location>
</feature>
<accession>A0A8K0T2V8</accession>
<dbReference type="GO" id="GO:0046872">
    <property type="term" value="F:metal ion binding"/>
    <property type="evidence" value="ECO:0007669"/>
    <property type="project" value="UniProtKB-UniRule"/>
</dbReference>
<dbReference type="PANTHER" id="PTHR33048:SF160">
    <property type="entry name" value="SAT4 FAMILY MEMBRANE PROTEIN"/>
    <property type="match status" value="1"/>
</dbReference>
<evidence type="ECO:0000256" key="12">
    <source>
        <dbReference type="ARBA" id="ARBA00023288"/>
    </source>
</evidence>
<gene>
    <name evidence="19" type="ORF">B0I35DRAFT_473809</name>
</gene>
<dbReference type="PANTHER" id="PTHR33048">
    <property type="entry name" value="PTH11-LIKE INTEGRAL MEMBRANE PROTEIN (AFU_ORTHOLOGUE AFUA_5G11245)"/>
    <property type="match status" value="1"/>
</dbReference>
<evidence type="ECO:0000256" key="11">
    <source>
        <dbReference type="ARBA" id="ARBA00023157"/>
    </source>
</evidence>
<organism evidence="19 20">
    <name type="scientific">Stachybotrys elegans</name>
    <dbReference type="NCBI Taxonomy" id="80388"/>
    <lineage>
        <taxon>Eukaryota</taxon>
        <taxon>Fungi</taxon>
        <taxon>Dikarya</taxon>
        <taxon>Ascomycota</taxon>
        <taxon>Pezizomycotina</taxon>
        <taxon>Sordariomycetes</taxon>
        <taxon>Hypocreomycetidae</taxon>
        <taxon>Hypocreales</taxon>
        <taxon>Stachybotryaceae</taxon>
        <taxon>Stachybotrys</taxon>
    </lineage>
</organism>
<comment type="similarity">
    <text evidence="13">Belongs to the SAT4 family.</text>
</comment>
<evidence type="ECO:0000256" key="8">
    <source>
        <dbReference type="ARBA" id="ARBA00022729"/>
    </source>
</evidence>
<keyword evidence="10 16" id="KW-0472">Membrane</keyword>
<evidence type="ECO:0000256" key="3">
    <source>
        <dbReference type="ARBA" id="ARBA00004613"/>
    </source>
</evidence>
<evidence type="ECO:0000256" key="9">
    <source>
        <dbReference type="ARBA" id="ARBA00022989"/>
    </source>
</evidence>
<evidence type="ECO:0000256" key="6">
    <source>
        <dbReference type="ARBA" id="ARBA00022622"/>
    </source>
</evidence>
<feature type="signal peptide" evidence="17">
    <location>
        <begin position="1"/>
        <end position="19"/>
    </location>
</feature>
<evidence type="ECO:0000313" key="20">
    <source>
        <dbReference type="Proteomes" id="UP000813444"/>
    </source>
</evidence>
<feature type="transmembrane region" description="Helical" evidence="16">
    <location>
        <begin position="256"/>
        <end position="281"/>
    </location>
</feature>
<dbReference type="Pfam" id="PF20684">
    <property type="entry name" value="Fung_rhodopsin"/>
    <property type="match status" value="1"/>
</dbReference>
<keyword evidence="7 16" id="KW-0812">Transmembrane</keyword>
<feature type="compositionally biased region" description="Basic and acidic residues" evidence="15">
    <location>
        <begin position="426"/>
        <end position="438"/>
    </location>
</feature>
<feature type="chain" id="PRO_5035455232" description="CFEM domain-containing protein" evidence="17">
    <location>
        <begin position="20"/>
        <end position="438"/>
    </location>
</feature>
<evidence type="ECO:0000256" key="7">
    <source>
        <dbReference type="ARBA" id="ARBA00022692"/>
    </source>
</evidence>
<reference evidence="19" key="1">
    <citation type="journal article" date="2021" name="Nat. Commun.">
        <title>Genetic determinants of endophytism in the Arabidopsis root mycobiome.</title>
        <authorList>
            <person name="Mesny F."/>
            <person name="Miyauchi S."/>
            <person name="Thiergart T."/>
            <person name="Pickel B."/>
            <person name="Atanasova L."/>
            <person name="Karlsson M."/>
            <person name="Huettel B."/>
            <person name="Barry K.W."/>
            <person name="Haridas S."/>
            <person name="Chen C."/>
            <person name="Bauer D."/>
            <person name="Andreopoulos W."/>
            <person name="Pangilinan J."/>
            <person name="LaButti K."/>
            <person name="Riley R."/>
            <person name="Lipzen A."/>
            <person name="Clum A."/>
            <person name="Drula E."/>
            <person name="Henrissat B."/>
            <person name="Kohler A."/>
            <person name="Grigoriev I.V."/>
            <person name="Martin F.M."/>
            <person name="Hacquard S."/>
        </authorList>
    </citation>
    <scope>NUCLEOTIDE SEQUENCE</scope>
    <source>
        <strain evidence="19">MPI-CAGE-CH-0235</strain>
    </source>
</reference>
<keyword evidence="9 16" id="KW-1133">Transmembrane helix</keyword>
<evidence type="ECO:0000256" key="10">
    <source>
        <dbReference type="ARBA" id="ARBA00023136"/>
    </source>
</evidence>
<dbReference type="SMART" id="SM00747">
    <property type="entry name" value="CFEM"/>
    <property type="match status" value="1"/>
</dbReference>
<keyword evidence="11 14" id="KW-1015">Disulfide bond</keyword>
<dbReference type="InterPro" id="IPR049326">
    <property type="entry name" value="Rhodopsin_dom_fungi"/>
</dbReference>
<dbReference type="InterPro" id="IPR008427">
    <property type="entry name" value="Extracellular_membr_CFEM_dom"/>
</dbReference>
<comment type="caution">
    <text evidence="19">The sequence shown here is derived from an EMBL/GenBank/DDBJ whole genome shotgun (WGS) entry which is preliminary data.</text>
</comment>
<feature type="disulfide bond" evidence="14">
    <location>
        <begin position="56"/>
        <end position="89"/>
    </location>
</feature>
<comment type="subcellular location">
    <subcellularLocation>
        <location evidence="2">Membrane</location>
        <topology evidence="2">Lipid-anchor</topology>
        <topology evidence="2">GPI-anchor</topology>
    </subcellularLocation>
    <subcellularLocation>
        <location evidence="1">Membrane</location>
        <topology evidence="1">Multi-pass membrane protein</topology>
    </subcellularLocation>
    <subcellularLocation>
        <location evidence="3">Secreted</location>
    </subcellularLocation>
</comment>
<dbReference type="PROSITE" id="PS52012">
    <property type="entry name" value="CFEM"/>
    <property type="match status" value="1"/>
</dbReference>
<keyword evidence="14" id="KW-0479">Metal-binding</keyword>
<keyword evidence="6" id="KW-0336">GPI-anchor</keyword>
<dbReference type="GO" id="GO:0005576">
    <property type="term" value="C:extracellular region"/>
    <property type="evidence" value="ECO:0007669"/>
    <property type="project" value="UniProtKB-SubCell"/>
</dbReference>
<evidence type="ECO:0000256" key="15">
    <source>
        <dbReference type="SAM" id="MobiDB-lite"/>
    </source>
</evidence>
<keyword evidence="6" id="KW-0325">Glycoprotein</keyword>
<comment type="similarity">
    <text evidence="4">Belongs to the RBT5 family.</text>
</comment>
<dbReference type="Proteomes" id="UP000813444">
    <property type="component" value="Unassembled WGS sequence"/>
</dbReference>
<sequence>MKWTPLLATAGCLVAGVRARDFLSILPRLPQCGSECLVSSVSASSCSNILDADCICADSTFHSAATRCILNTCNVTDAILVAGLEAQACDRPVRDRHTDLILPLVIQIPAFFCPWLRLYSRWTLVQHLAVDDYLVLAAALIYIPIVVLSQCAVFGFGVDVWTVPIPEMTRALQLFFILETLYLTCLGLTKISVLCFYLRIFPQTKFRFCALFIMGLIIVSQVIIVFMQIFQCQPVSYTWEGWTKEDRDARCLNLNALTYSAAGASIAQDVIILLLPLPLLFKLQTGLKNKIGITIMFSLGIFILLTSCIRLRFLVSFGHTTNPSWDYTDPAIWSGVEIAVSLIVVCLPAIRSLVNHLVPGWVASVLSRTGGTRDGSTGASLPGITKGSRLARLSHRPKDGTILQTISHEVTYSSHGTNESQIELGRTSDVHHNDHFPG</sequence>
<evidence type="ECO:0000256" key="13">
    <source>
        <dbReference type="ARBA" id="ARBA00038359"/>
    </source>
</evidence>
<protein>
    <recommendedName>
        <fullName evidence="18">CFEM domain-containing protein</fullName>
    </recommendedName>
</protein>
<keyword evidence="14" id="KW-0408">Iron</keyword>
<dbReference type="GO" id="GO:0098552">
    <property type="term" value="C:side of membrane"/>
    <property type="evidence" value="ECO:0007669"/>
    <property type="project" value="UniProtKB-KW"/>
</dbReference>